<keyword evidence="3" id="KW-0812">Transmembrane</keyword>
<sequence length="348" mass="37620">MDADDLDYLEKRALSYSPQDSKQQRPQPRQHHSEALFGISLYGVIILCFLLFAGLFFYGIVHGFWHLCSHYSAHSAAAATTRGSQLMHIKDRTFVISGGASGLGLATVRDLHAQGGYIATLDLNAENGNKVVSELGDRTAFFEVDVSSPPSVSSAVSALVAWTKQTSKPIGGVIPAAGVGFPGKLIDRHNEPIPLENLELVLNINLRGVLDLIRLCLPHMTTTTPTEPDGERGVIIMVSSSAAFDGQPGQVAYAASKGAVRSMTLVLARDLAQYGIRAVSIAPSYFESGMTAAMSQKVRKSLEGVFEFPRRPGKGEDFARMVRQCVENPMLNGECIRLDGATRMPSRL</sequence>
<evidence type="ECO:0000256" key="2">
    <source>
        <dbReference type="ARBA" id="ARBA00023002"/>
    </source>
</evidence>
<dbReference type="InterPro" id="IPR057326">
    <property type="entry name" value="KR_dom"/>
</dbReference>
<dbReference type="SUPFAM" id="SSF51735">
    <property type="entry name" value="NAD(P)-binding Rossmann-fold domains"/>
    <property type="match status" value="1"/>
</dbReference>
<comment type="caution">
    <text evidence="5">The sequence shown here is derived from an EMBL/GenBank/DDBJ whole genome shotgun (WGS) entry which is preliminary data.</text>
</comment>
<organism evidence="5 6">
    <name type="scientific">Friedmanniomyces simplex</name>
    <dbReference type="NCBI Taxonomy" id="329884"/>
    <lineage>
        <taxon>Eukaryota</taxon>
        <taxon>Fungi</taxon>
        <taxon>Dikarya</taxon>
        <taxon>Ascomycota</taxon>
        <taxon>Pezizomycotina</taxon>
        <taxon>Dothideomycetes</taxon>
        <taxon>Dothideomycetidae</taxon>
        <taxon>Mycosphaerellales</taxon>
        <taxon>Teratosphaeriaceae</taxon>
        <taxon>Friedmanniomyces</taxon>
    </lineage>
</organism>
<dbReference type="Pfam" id="PF00106">
    <property type="entry name" value="adh_short"/>
    <property type="match status" value="1"/>
</dbReference>
<dbReference type="InterPro" id="IPR002347">
    <property type="entry name" value="SDR_fam"/>
</dbReference>
<protein>
    <recommendedName>
        <fullName evidence="4">Ketoreductase domain-containing protein</fullName>
    </recommendedName>
</protein>
<keyword evidence="2" id="KW-0560">Oxidoreductase</keyword>
<keyword evidence="6" id="KW-1185">Reference proteome</keyword>
<dbReference type="PRINTS" id="PR00081">
    <property type="entry name" value="GDHRDH"/>
</dbReference>
<accession>A0A4U0XN13</accession>
<gene>
    <name evidence="5" type="ORF">B0A55_04174</name>
</gene>
<dbReference type="AlphaFoldDB" id="A0A4U0XN13"/>
<dbReference type="GO" id="GO:0016491">
    <property type="term" value="F:oxidoreductase activity"/>
    <property type="evidence" value="ECO:0007669"/>
    <property type="project" value="UniProtKB-KW"/>
</dbReference>
<keyword evidence="3" id="KW-1133">Transmembrane helix</keyword>
<feature type="transmembrane region" description="Helical" evidence="3">
    <location>
        <begin position="35"/>
        <end position="61"/>
    </location>
</feature>
<dbReference type="PANTHER" id="PTHR43658:SF8">
    <property type="entry name" value="17-BETA-HYDROXYSTEROID DEHYDROGENASE 14-RELATED"/>
    <property type="match status" value="1"/>
</dbReference>
<evidence type="ECO:0000313" key="5">
    <source>
        <dbReference type="EMBL" id="TKA77736.1"/>
    </source>
</evidence>
<dbReference type="Gene3D" id="3.40.50.720">
    <property type="entry name" value="NAD(P)-binding Rossmann-like Domain"/>
    <property type="match status" value="1"/>
</dbReference>
<dbReference type="EMBL" id="NAJQ01000130">
    <property type="protein sequence ID" value="TKA77736.1"/>
    <property type="molecule type" value="Genomic_DNA"/>
</dbReference>
<reference evidence="5 6" key="1">
    <citation type="submission" date="2017-03" db="EMBL/GenBank/DDBJ databases">
        <title>Genomes of endolithic fungi from Antarctica.</title>
        <authorList>
            <person name="Coleine C."/>
            <person name="Masonjones S."/>
            <person name="Stajich J.E."/>
        </authorList>
    </citation>
    <scope>NUCLEOTIDE SEQUENCE [LARGE SCALE GENOMIC DNA]</scope>
    <source>
        <strain evidence="5 6">CCFEE 5184</strain>
    </source>
</reference>
<dbReference type="InterPro" id="IPR036291">
    <property type="entry name" value="NAD(P)-bd_dom_sf"/>
</dbReference>
<proteinExistence type="predicted"/>
<evidence type="ECO:0000259" key="4">
    <source>
        <dbReference type="SMART" id="SM00822"/>
    </source>
</evidence>
<keyword evidence="3" id="KW-0472">Membrane</keyword>
<evidence type="ECO:0000256" key="3">
    <source>
        <dbReference type="SAM" id="Phobius"/>
    </source>
</evidence>
<dbReference type="Proteomes" id="UP000309340">
    <property type="component" value="Unassembled WGS sequence"/>
</dbReference>
<evidence type="ECO:0000256" key="1">
    <source>
        <dbReference type="ARBA" id="ARBA00022857"/>
    </source>
</evidence>
<feature type="domain" description="Ketoreductase" evidence="4">
    <location>
        <begin position="92"/>
        <end position="285"/>
    </location>
</feature>
<dbReference type="PANTHER" id="PTHR43658">
    <property type="entry name" value="SHORT-CHAIN DEHYDROGENASE/REDUCTASE"/>
    <property type="match status" value="1"/>
</dbReference>
<dbReference type="SMART" id="SM00822">
    <property type="entry name" value="PKS_KR"/>
    <property type="match status" value="1"/>
</dbReference>
<dbReference type="STRING" id="329884.A0A4U0XN13"/>
<dbReference type="OrthoDB" id="3819888at2759"/>
<dbReference type="InterPro" id="IPR020904">
    <property type="entry name" value="Sc_DH/Rdtase_CS"/>
</dbReference>
<name>A0A4U0XN13_9PEZI</name>
<keyword evidence="1" id="KW-0521">NADP</keyword>
<evidence type="ECO:0000313" key="6">
    <source>
        <dbReference type="Proteomes" id="UP000309340"/>
    </source>
</evidence>
<dbReference type="PROSITE" id="PS00061">
    <property type="entry name" value="ADH_SHORT"/>
    <property type="match status" value="1"/>
</dbReference>